<dbReference type="Pfam" id="PF07228">
    <property type="entry name" value="SpoIIE"/>
    <property type="match status" value="1"/>
</dbReference>
<keyword evidence="7" id="KW-1185">Reference proteome</keyword>
<dbReference type="Gene3D" id="1.10.10.10">
    <property type="entry name" value="Winged helix-like DNA-binding domain superfamily/Winged helix DNA-binding domain"/>
    <property type="match status" value="1"/>
</dbReference>
<dbReference type="SMART" id="SM01012">
    <property type="entry name" value="ANTAR"/>
    <property type="match status" value="1"/>
</dbReference>
<dbReference type="RefSeq" id="WP_141302764.1">
    <property type="nucleotide sequence ID" value="NZ_BJMN01000077.1"/>
</dbReference>
<dbReference type="OrthoDB" id="7943561at2"/>
<dbReference type="AlphaFoldDB" id="A0A4Y3RWK3"/>
<evidence type="ECO:0000313" key="7">
    <source>
        <dbReference type="Proteomes" id="UP000315226"/>
    </source>
</evidence>
<dbReference type="SUPFAM" id="SSF52172">
    <property type="entry name" value="CheY-like"/>
    <property type="match status" value="1"/>
</dbReference>
<accession>A0A4Y3RWK3</accession>
<dbReference type="InterPro" id="IPR036457">
    <property type="entry name" value="PPM-type-like_dom_sf"/>
</dbReference>
<dbReference type="PROSITE" id="PS50921">
    <property type="entry name" value="ANTAR"/>
    <property type="match status" value="1"/>
</dbReference>
<dbReference type="InterPro" id="IPR052016">
    <property type="entry name" value="Bact_Sigma-Reg"/>
</dbReference>
<evidence type="ECO:0000259" key="5">
    <source>
        <dbReference type="PROSITE" id="PS50921"/>
    </source>
</evidence>
<comment type="caution">
    <text evidence="6">The sequence shown here is derived from an EMBL/GenBank/DDBJ whole genome shotgun (WGS) entry which is preliminary data.</text>
</comment>
<dbReference type="Pfam" id="PF03861">
    <property type="entry name" value="ANTAR"/>
    <property type="match status" value="1"/>
</dbReference>
<dbReference type="Proteomes" id="UP000315226">
    <property type="component" value="Unassembled WGS sequence"/>
</dbReference>
<evidence type="ECO:0000256" key="1">
    <source>
        <dbReference type="ARBA" id="ARBA00022801"/>
    </source>
</evidence>
<dbReference type="SUPFAM" id="SSF81606">
    <property type="entry name" value="PP2C-like"/>
    <property type="match status" value="1"/>
</dbReference>
<dbReference type="InterPro" id="IPR029016">
    <property type="entry name" value="GAF-like_dom_sf"/>
</dbReference>
<dbReference type="EMBL" id="BJMN01000077">
    <property type="protein sequence ID" value="GEB62076.1"/>
    <property type="molecule type" value="Genomic_DNA"/>
</dbReference>
<proteinExistence type="predicted"/>
<dbReference type="GO" id="GO:0016791">
    <property type="term" value="F:phosphatase activity"/>
    <property type="evidence" value="ECO:0007669"/>
    <property type="project" value="TreeGrafter"/>
</dbReference>
<evidence type="ECO:0000256" key="2">
    <source>
        <dbReference type="ARBA" id="ARBA00023015"/>
    </source>
</evidence>
<feature type="region of interest" description="Disordered" evidence="4">
    <location>
        <begin position="92"/>
        <end position="121"/>
    </location>
</feature>
<sequence>MEGDSTLSGTGGGTAPEVLALAKVVTRLRAELADLEGVTSMAAVVERAKGVLMAQAGVSADAAYRLLLDRAERRRGTLLEECWIVLSRIGSGPAPPASQGVSAEPLARPPSEASPSSKGQYVLGDRWPGASKALLARLAEGLAGARNADDVAELLKAVLGESEDVDAVMIYRLTATGSLELTGRAGVDAALAEQWSHIPPVSGVAALEATTTREGVWLEDLEADAVEYLLIGDPPERWPSRAWLPVPGSPPTTAVVGFLRTRDGPFDPHARTLLRRVVRLCGGILREGRERYASGALHEDTENTKDTEDTEAVQRIFDVMPGPMVLLTPLRSDAGEVEDYRIDAAAPESVDVAGRQGRELVGRRVLETYPTVAGTALWDGYRETLATGTVYEGEPFTYEEVAAGVPQQSVYSVRVSRLGERLVVAWIRHDTSEREARRLAELQRLGNLGWVGWNLVADTITWSDQVYAVFDRDPALGPIRMEELPGHLVTDDVPRLGSAIQRLLDEGQAVDEPFRVTTAKGVRHLRLVAEAQTDVDGAPVEAHGFFQDLSALRDAELALVESERAILVQRGMLKTERALGARLQDALLPVPEQSLELAGLCVDVAYVPADIGMNVGGDWYSAIELPDKSALFVVGDVAGHGLPAVGTMAQLRFYTKGMTVTGSALPDVLGRLNTLLVHTATEREGATATMVMGRYQPWDRCLTWVRAGHLPPLLIRGGAAGFLEQPEGCLLGAAFHSTYEQEMIDLLPGDHLLFYTDGLVEDPGEDIEVGLGRLAETAGQLLGKGRGDTLARTLAGLRAGNRDDICVLDIHVPDDS</sequence>
<dbReference type="PANTHER" id="PTHR43156:SF2">
    <property type="entry name" value="STAGE II SPORULATION PROTEIN E"/>
    <property type="match status" value="1"/>
</dbReference>
<dbReference type="InterPro" id="IPR005561">
    <property type="entry name" value="ANTAR"/>
</dbReference>
<dbReference type="Gene3D" id="3.30.450.20">
    <property type="entry name" value="PAS domain"/>
    <property type="match status" value="2"/>
</dbReference>
<dbReference type="InterPro" id="IPR001932">
    <property type="entry name" value="PPM-type_phosphatase-like_dom"/>
</dbReference>
<dbReference type="Gene3D" id="3.60.40.10">
    <property type="entry name" value="PPM-type phosphatase domain"/>
    <property type="match status" value="1"/>
</dbReference>
<dbReference type="InterPro" id="IPR011006">
    <property type="entry name" value="CheY-like_superfamily"/>
</dbReference>
<evidence type="ECO:0000256" key="4">
    <source>
        <dbReference type="SAM" id="MobiDB-lite"/>
    </source>
</evidence>
<organism evidence="6 7">
    <name type="scientific">Streptomyces gardneri</name>
    <dbReference type="NCBI Taxonomy" id="66892"/>
    <lineage>
        <taxon>Bacteria</taxon>
        <taxon>Bacillati</taxon>
        <taxon>Actinomycetota</taxon>
        <taxon>Actinomycetes</taxon>
        <taxon>Kitasatosporales</taxon>
        <taxon>Streptomycetaceae</taxon>
        <taxon>Streptomyces</taxon>
    </lineage>
</organism>
<keyword evidence="2" id="KW-0805">Transcription regulation</keyword>
<keyword evidence="3" id="KW-0804">Transcription</keyword>
<dbReference type="SUPFAM" id="SSF55781">
    <property type="entry name" value="GAF domain-like"/>
    <property type="match status" value="1"/>
</dbReference>
<keyword evidence="1" id="KW-0378">Hydrolase</keyword>
<evidence type="ECO:0000313" key="6">
    <source>
        <dbReference type="EMBL" id="GEB62076.1"/>
    </source>
</evidence>
<dbReference type="SMART" id="SM00331">
    <property type="entry name" value="PP2C_SIG"/>
    <property type="match status" value="1"/>
</dbReference>
<feature type="domain" description="ANTAR" evidence="5">
    <location>
        <begin position="25"/>
        <end position="86"/>
    </location>
</feature>
<dbReference type="Gene3D" id="3.30.450.40">
    <property type="match status" value="1"/>
</dbReference>
<dbReference type="InterPro" id="IPR036388">
    <property type="entry name" value="WH-like_DNA-bd_sf"/>
</dbReference>
<gene>
    <name evidence="6" type="ORF">SGA01_76810</name>
</gene>
<evidence type="ECO:0000256" key="3">
    <source>
        <dbReference type="ARBA" id="ARBA00023163"/>
    </source>
</evidence>
<reference evidence="6 7" key="1">
    <citation type="submission" date="2019-06" db="EMBL/GenBank/DDBJ databases">
        <title>Whole genome shotgun sequence of Streptomyces gardneri NBRC 12865.</title>
        <authorList>
            <person name="Hosoyama A."/>
            <person name="Uohara A."/>
            <person name="Ohji S."/>
            <person name="Ichikawa N."/>
        </authorList>
    </citation>
    <scope>NUCLEOTIDE SEQUENCE [LARGE SCALE GENOMIC DNA]</scope>
    <source>
        <strain evidence="6 7">NBRC 12865</strain>
    </source>
</reference>
<dbReference type="GO" id="GO:0003723">
    <property type="term" value="F:RNA binding"/>
    <property type="evidence" value="ECO:0007669"/>
    <property type="project" value="InterPro"/>
</dbReference>
<name>A0A4Y3RWK3_9ACTN</name>
<dbReference type="PANTHER" id="PTHR43156">
    <property type="entry name" value="STAGE II SPORULATION PROTEIN E-RELATED"/>
    <property type="match status" value="1"/>
</dbReference>
<protein>
    <submittedName>
        <fullName evidence="6">Transcription antitermination regulator</fullName>
    </submittedName>
</protein>